<name>A0A0D8XYJ4_DICVI</name>
<protein>
    <submittedName>
        <fullName evidence="1">Uncharacterized protein</fullName>
    </submittedName>
</protein>
<gene>
    <name evidence="1" type="ORF">DICVIV_04180</name>
</gene>
<dbReference type="EMBL" id="KN716226">
    <property type="protein sequence ID" value="KJH49698.1"/>
    <property type="molecule type" value="Genomic_DNA"/>
</dbReference>
<accession>A0A0D8XYJ4</accession>
<dbReference type="STRING" id="29172.A0A0D8XYJ4"/>
<dbReference type="OrthoDB" id="6017153at2759"/>
<dbReference type="Gene3D" id="3.40.140.20">
    <property type="match status" value="1"/>
</dbReference>
<dbReference type="InterPro" id="IPR024051">
    <property type="entry name" value="AICAR_Tfase_dup_dom_sf"/>
</dbReference>
<evidence type="ECO:0000313" key="1">
    <source>
        <dbReference type="EMBL" id="KJH49698.1"/>
    </source>
</evidence>
<proteinExistence type="predicted"/>
<reference evidence="2" key="2">
    <citation type="journal article" date="2016" name="Sci. Rep.">
        <title>Dictyocaulus viviparus genome, variome and transcriptome elucidate lungworm biology and support future intervention.</title>
        <authorList>
            <person name="McNulty S.N."/>
            <person name="Strube C."/>
            <person name="Rosa B.A."/>
            <person name="Martin J.C."/>
            <person name="Tyagi R."/>
            <person name="Choi Y.J."/>
            <person name="Wang Q."/>
            <person name="Hallsworth Pepin K."/>
            <person name="Zhang X."/>
            <person name="Ozersky P."/>
            <person name="Wilson R.K."/>
            <person name="Sternberg P.W."/>
            <person name="Gasser R.B."/>
            <person name="Mitreva M."/>
        </authorList>
    </citation>
    <scope>NUCLEOTIDE SEQUENCE [LARGE SCALE GENOMIC DNA]</scope>
    <source>
        <strain evidence="2">HannoverDv2000</strain>
    </source>
</reference>
<dbReference type="AlphaFoldDB" id="A0A0D8XYJ4"/>
<evidence type="ECO:0000313" key="2">
    <source>
        <dbReference type="Proteomes" id="UP000053766"/>
    </source>
</evidence>
<dbReference type="GO" id="GO:0003824">
    <property type="term" value="F:catalytic activity"/>
    <property type="evidence" value="ECO:0007669"/>
    <property type="project" value="InterPro"/>
</dbReference>
<keyword evidence="2" id="KW-1185">Reference proteome</keyword>
<sequence length="147" mass="16840">MASQKWLRQHPNVLALPWKPNVRRAEKSNAIDVLCSGVLGAEVSLEKWQEYFTEPVNPLTSEDRKEWIAQLNGVVMSSDAFLPFRDNIDCAKQACYVSFYKLHITSSCYFKILSVIRRDIGFEAEGQITSVPIPWLCIIEIYGVTYH</sequence>
<reference evidence="1 2" key="1">
    <citation type="submission" date="2013-11" db="EMBL/GenBank/DDBJ databases">
        <title>Draft genome of the bovine lungworm Dictyocaulus viviparus.</title>
        <authorList>
            <person name="Mitreva M."/>
        </authorList>
    </citation>
    <scope>NUCLEOTIDE SEQUENCE [LARGE SCALE GENOMIC DNA]</scope>
    <source>
        <strain evidence="1 2">HannoverDv2000</strain>
    </source>
</reference>
<dbReference type="InterPro" id="IPR016193">
    <property type="entry name" value="Cytidine_deaminase-like"/>
</dbReference>
<dbReference type="SUPFAM" id="SSF53927">
    <property type="entry name" value="Cytidine deaminase-like"/>
    <property type="match status" value="1"/>
</dbReference>
<organism evidence="1 2">
    <name type="scientific">Dictyocaulus viviparus</name>
    <name type="common">Bovine lungworm</name>
    <dbReference type="NCBI Taxonomy" id="29172"/>
    <lineage>
        <taxon>Eukaryota</taxon>
        <taxon>Metazoa</taxon>
        <taxon>Ecdysozoa</taxon>
        <taxon>Nematoda</taxon>
        <taxon>Chromadorea</taxon>
        <taxon>Rhabditida</taxon>
        <taxon>Rhabditina</taxon>
        <taxon>Rhabditomorpha</taxon>
        <taxon>Strongyloidea</taxon>
        <taxon>Metastrongylidae</taxon>
        <taxon>Dictyocaulus</taxon>
    </lineage>
</organism>
<dbReference type="Proteomes" id="UP000053766">
    <property type="component" value="Unassembled WGS sequence"/>
</dbReference>